<dbReference type="EMBL" id="CACTIH010000523">
    <property type="protein sequence ID" value="CAA2961293.1"/>
    <property type="molecule type" value="Genomic_DNA"/>
</dbReference>
<feature type="region of interest" description="Disordered" evidence="1">
    <location>
        <begin position="1"/>
        <end position="25"/>
    </location>
</feature>
<name>A0A8S0Q4L7_OLEEU</name>
<evidence type="ECO:0000256" key="1">
    <source>
        <dbReference type="SAM" id="MobiDB-lite"/>
    </source>
</evidence>
<keyword evidence="3" id="KW-1185">Reference proteome</keyword>
<comment type="caution">
    <text evidence="2">The sequence shown here is derived from an EMBL/GenBank/DDBJ whole genome shotgun (WGS) entry which is preliminary data.</text>
</comment>
<dbReference type="AlphaFoldDB" id="A0A8S0Q4L7"/>
<evidence type="ECO:0000313" key="3">
    <source>
        <dbReference type="Proteomes" id="UP000594638"/>
    </source>
</evidence>
<organism evidence="2 3">
    <name type="scientific">Olea europaea subsp. europaea</name>
    <dbReference type="NCBI Taxonomy" id="158383"/>
    <lineage>
        <taxon>Eukaryota</taxon>
        <taxon>Viridiplantae</taxon>
        <taxon>Streptophyta</taxon>
        <taxon>Embryophyta</taxon>
        <taxon>Tracheophyta</taxon>
        <taxon>Spermatophyta</taxon>
        <taxon>Magnoliopsida</taxon>
        <taxon>eudicotyledons</taxon>
        <taxon>Gunneridae</taxon>
        <taxon>Pentapetalae</taxon>
        <taxon>asterids</taxon>
        <taxon>lamiids</taxon>
        <taxon>Lamiales</taxon>
        <taxon>Oleaceae</taxon>
        <taxon>Oleeae</taxon>
        <taxon>Olea</taxon>
    </lineage>
</organism>
<gene>
    <name evidence="2" type="ORF">OLEA9_A047947</name>
</gene>
<proteinExistence type="predicted"/>
<evidence type="ECO:0000313" key="2">
    <source>
        <dbReference type="EMBL" id="CAA2961293.1"/>
    </source>
</evidence>
<accession>A0A8S0Q4L7</accession>
<dbReference type="Proteomes" id="UP000594638">
    <property type="component" value="Unassembled WGS sequence"/>
</dbReference>
<reference evidence="2 3" key="1">
    <citation type="submission" date="2019-12" db="EMBL/GenBank/DDBJ databases">
        <authorList>
            <person name="Alioto T."/>
            <person name="Alioto T."/>
            <person name="Gomez Garrido J."/>
        </authorList>
    </citation>
    <scope>NUCLEOTIDE SEQUENCE [LARGE SCALE GENOMIC DNA]</scope>
</reference>
<protein>
    <submittedName>
        <fullName evidence="2">Uncharacterized protein</fullName>
    </submittedName>
</protein>
<dbReference type="Gramene" id="OE9A047947T1">
    <property type="protein sequence ID" value="OE9A047947C1"/>
    <property type="gene ID" value="OE9A047947"/>
</dbReference>
<sequence length="225" mass="25712">MPENQAASFQARRHPRHSLYTMPRNCPKLPENRALSLPWPRRIPDMTNTSCPKTSEKCLKIRLRPCLARRRPGYGLYTVPRNCPKLPKNQAPLRLGHGLHTVPKNFLEMPENQAATLPWLRYIPDMACTLCPRNCLEMLENQATSLPHPRHGRHIVSQKLPTNVWKLGCILAIAPTRPEHCLHTVSKKIHENQDVSLQQPGHDLHTVSQILPRNTWKLGYIPAAT</sequence>